<dbReference type="GO" id="GO:0031464">
    <property type="term" value="C:Cul4A-RING E3 ubiquitin ligase complex"/>
    <property type="evidence" value="ECO:0007669"/>
    <property type="project" value="TreeGrafter"/>
</dbReference>
<feature type="repeat" description="WD" evidence="5">
    <location>
        <begin position="284"/>
        <end position="316"/>
    </location>
</feature>
<keyword evidence="2" id="KW-0677">Repeat</keyword>
<evidence type="ECO:0000256" key="3">
    <source>
        <dbReference type="ARBA" id="ARBA00022763"/>
    </source>
</evidence>
<dbReference type="GO" id="GO:0000109">
    <property type="term" value="C:nucleotide-excision repair complex"/>
    <property type="evidence" value="ECO:0007669"/>
    <property type="project" value="TreeGrafter"/>
</dbReference>
<dbReference type="PROSITE" id="PS50082">
    <property type="entry name" value="WD_REPEATS_2"/>
    <property type="match status" value="3"/>
</dbReference>
<dbReference type="PROSITE" id="PS50294">
    <property type="entry name" value="WD_REPEATS_REGION"/>
    <property type="match status" value="2"/>
</dbReference>
<reference evidence="6" key="1">
    <citation type="submission" date="2021-01" db="EMBL/GenBank/DDBJ databases">
        <authorList>
            <person name="Eckstrom K.M.E."/>
        </authorList>
    </citation>
    <scope>NUCLEOTIDE SEQUENCE</scope>
    <source>
        <strain evidence="6">UVCC 0001</strain>
    </source>
</reference>
<evidence type="ECO:0000256" key="4">
    <source>
        <dbReference type="ARBA" id="ARBA00023204"/>
    </source>
</evidence>
<keyword evidence="4" id="KW-0234">DNA repair</keyword>
<dbReference type="PANTHER" id="PTHR46202">
    <property type="entry name" value="DNA EXCISION REPAIR PROTEIN ERCC-8"/>
    <property type="match status" value="1"/>
</dbReference>
<protein>
    <submittedName>
        <fullName evidence="6">Uncharacterized protein</fullName>
    </submittedName>
</protein>
<dbReference type="PANTHER" id="PTHR46202:SF1">
    <property type="entry name" value="DNA EXCISION REPAIR PROTEIN ERCC-8"/>
    <property type="match status" value="1"/>
</dbReference>
<dbReference type="InterPro" id="IPR015943">
    <property type="entry name" value="WD40/YVTN_repeat-like_dom_sf"/>
</dbReference>
<accession>A0AAD9MGQ9</accession>
<dbReference type="InterPro" id="IPR001680">
    <property type="entry name" value="WD40_rpt"/>
</dbReference>
<dbReference type="GO" id="GO:0006283">
    <property type="term" value="P:transcription-coupled nucleotide-excision repair"/>
    <property type="evidence" value="ECO:0007669"/>
    <property type="project" value="InterPro"/>
</dbReference>
<dbReference type="InterPro" id="IPR042238">
    <property type="entry name" value="Rad28/ERCC8/Ckn1/ATCSA-1"/>
</dbReference>
<dbReference type="PROSITE" id="PS00678">
    <property type="entry name" value="WD_REPEATS_1"/>
    <property type="match status" value="1"/>
</dbReference>
<sequence>MTVPVPVLLDDRQRGGPFAAWLARYHVDRLRQLGLRAARVIHAPGLATWLDLEAAESRYLAVASSDGTASLLSHELSPVAVLGRAPAGGAGAAGHRFAVSAVAWYPRDSALVLTAGLDGAVKTWDANAGVVAESFDMGSRVWALALSRLHCLAAVGCEDGSVRLYDLASGTTLHQLGEGHDRAAVWAAAWSPTAEHQLLTGAADGTARLWDVRRWGGSLAVLDFERTSGSEAVSDEAGERLGESMAFATRPDRSAPSRVGSSFASWAARSAVPDPAAQARARGARAHAGPITGLAATPDGRHWLTAGGDDALRCWDAAALTNTLRHFPGAFNRARRPKRLALALAGDAVFAPSGSAALGWDVATGAALCTLRGGHFESINACLWNEATQELYSAGDDRLVLCWGHEGAGAGDEEDEDFH</sequence>
<dbReference type="Pfam" id="PF00400">
    <property type="entry name" value="WD40"/>
    <property type="match status" value="5"/>
</dbReference>
<feature type="repeat" description="WD" evidence="5">
    <location>
        <begin position="178"/>
        <end position="213"/>
    </location>
</feature>
<evidence type="ECO:0000256" key="1">
    <source>
        <dbReference type="ARBA" id="ARBA00022574"/>
    </source>
</evidence>
<comment type="caution">
    <text evidence="6">The sequence shown here is derived from an EMBL/GenBank/DDBJ whole genome shotgun (WGS) entry which is preliminary data.</text>
</comment>
<evidence type="ECO:0000313" key="7">
    <source>
        <dbReference type="Proteomes" id="UP001255856"/>
    </source>
</evidence>
<dbReference type="InterPro" id="IPR036322">
    <property type="entry name" value="WD40_repeat_dom_sf"/>
</dbReference>
<evidence type="ECO:0000313" key="6">
    <source>
        <dbReference type="EMBL" id="KAK2077384.1"/>
    </source>
</evidence>
<dbReference type="GO" id="GO:0043161">
    <property type="term" value="P:proteasome-mediated ubiquitin-dependent protein catabolic process"/>
    <property type="evidence" value="ECO:0007669"/>
    <property type="project" value="TreeGrafter"/>
</dbReference>
<evidence type="ECO:0000256" key="2">
    <source>
        <dbReference type="ARBA" id="ARBA00022737"/>
    </source>
</evidence>
<dbReference type="AlphaFoldDB" id="A0AAD9MGQ9"/>
<evidence type="ECO:0000256" key="5">
    <source>
        <dbReference type="PROSITE-ProRule" id="PRU00221"/>
    </source>
</evidence>
<dbReference type="InterPro" id="IPR019775">
    <property type="entry name" value="WD40_repeat_CS"/>
</dbReference>
<proteinExistence type="predicted"/>
<dbReference type="GO" id="GO:0000209">
    <property type="term" value="P:protein polyubiquitination"/>
    <property type="evidence" value="ECO:0007669"/>
    <property type="project" value="TreeGrafter"/>
</dbReference>
<name>A0AAD9MGQ9_PROWI</name>
<gene>
    <name evidence="6" type="ORF">QBZ16_004229</name>
</gene>
<dbReference type="SMART" id="SM00320">
    <property type="entry name" value="WD40"/>
    <property type="match status" value="5"/>
</dbReference>
<organism evidence="6 7">
    <name type="scientific">Prototheca wickerhamii</name>
    <dbReference type="NCBI Taxonomy" id="3111"/>
    <lineage>
        <taxon>Eukaryota</taxon>
        <taxon>Viridiplantae</taxon>
        <taxon>Chlorophyta</taxon>
        <taxon>core chlorophytes</taxon>
        <taxon>Trebouxiophyceae</taxon>
        <taxon>Chlorellales</taxon>
        <taxon>Chlorellaceae</taxon>
        <taxon>Prototheca</taxon>
    </lineage>
</organism>
<keyword evidence="1 5" id="KW-0853">WD repeat</keyword>
<dbReference type="SUPFAM" id="SSF50978">
    <property type="entry name" value="WD40 repeat-like"/>
    <property type="match status" value="1"/>
</dbReference>
<keyword evidence="3" id="KW-0227">DNA damage</keyword>
<dbReference type="EMBL" id="JASFZW010000006">
    <property type="protein sequence ID" value="KAK2077384.1"/>
    <property type="molecule type" value="Genomic_DNA"/>
</dbReference>
<keyword evidence="7" id="KW-1185">Reference proteome</keyword>
<dbReference type="PRINTS" id="PR00320">
    <property type="entry name" value="GPROTEINBRPT"/>
</dbReference>
<dbReference type="InterPro" id="IPR020472">
    <property type="entry name" value="WD40_PAC1"/>
</dbReference>
<dbReference type="Gene3D" id="2.130.10.10">
    <property type="entry name" value="YVTN repeat-like/Quinoprotein amine dehydrogenase"/>
    <property type="match status" value="1"/>
</dbReference>
<feature type="repeat" description="WD" evidence="5">
    <location>
        <begin position="92"/>
        <end position="134"/>
    </location>
</feature>
<dbReference type="Proteomes" id="UP001255856">
    <property type="component" value="Unassembled WGS sequence"/>
</dbReference>